<dbReference type="PANTHER" id="PTHR37540">
    <property type="entry name" value="TRANSCRIPTION FACTOR (ACR-2), PUTATIVE-RELATED-RELATED"/>
    <property type="match status" value="1"/>
</dbReference>
<dbReference type="EMBL" id="JAELUQ010000008">
    <property type="protein sequence ID" value="KAG7409891.1"/>
    <property type="molecule type" value="Genomic_DNA"/>
</dbReference>
<dbReference type="AlphaFoldDB" id="A0A8J5NP14"/>
<evidence type="ECO:0000256" key="2">
    <source>
        <dbReference type="SAM" id="MobiDB-lite"/>
    </source>
</evidence>
<dbReference type="PANTHER" id="PTHR37540:SF5">
    <property type="entry name" value="TRANSCRIPTION FACTOR DOMAIN-CONTAINING PROTEIN"/>
    <property type="match status" value="1"/>
</dbReference>
<evidence type="ECO:0000256" key="1">
    <source>
        <dbReference type="ARBA" id="ARBA00023242"/>
    </source>
</evidence>
<feature type="compositionally biased region" description="Basic residues" evidence="2">
    <location>
        <begin position="41"/>
        <end position="52"/>
    </location>
</feature>
<comment type="caution">
    <text evidence="3">The sequence shown here is derived from an EMBL/GenBank/DDBJ whole genome shotgun (WGS) entry which is preliminary data.</text>
</comment>
<protein>
    <recommendedName>
        <fullName evidence="5">Transcription factor domain-containing protein</fullName>
    </recommendedName>
</protein>
<dbReference type="Pfam" id="PF11951">
    <property type="entry name" value="Fungal_trans_2"/>
    <property type="match status" value="1"/>
</dbReference>
<feature type="compositionally biased region" description="Basic and acidic residues" evidence="2">
    <location>
        <begin position="53"/>
        <end position="64"/>
    </location>
</feature>
<gene>
    <name evidence="3" type="ORF">Forpe1208_v011514</name>
</gene>
<name>A0A8J5NP14_FUSOX</name>
<evidence type="ECO:0000313" key="4">
    <source>
        <dbReference type="Proteomes" id="UP000694050"/>
    </source>
</evidence>
<feature type="region of interest" description="Disordered" evidence="2">
    <location>
        <begin position="29"/>
        <end position="64"/>
    </location>
</feature>
<dbReference type="Proteomes" id="UP000694050">
    <property type="component" value="Unassembled WGS sequence"/>
</dbReference>
<proteinExistence type="predicted"/>
<sequence length="558" mass="62499">MNANADSSARKEISFHFLPAITVEPNSRREVELRQSSARSHLAKSMHRRKRASKELLSEQEDIDSHRTDEGMAMAEKSIKRNDRQLLLTSGQLSMCVIPDRIVDPHTKMLLHYCTQSFWPGFEIGSAAFHIPPFALDYNTLVAQGPALVHACLWQAAVNLAFKRNSRVTDKQSLLHYNQAIAHISKDITKPVSEIPEQTLYAILSLCGPEMSPDDGNGITKKAFDPPLAELSWIHVFGSRLLINSHAKALMNLVDLKGGIHNVKYAGFQASFNYMDLVRATQKLVKPHLPVSQLYGRVKETHDRAKFFGYASDFIEHSPFEESSAIIDRLSVFGLAEDVREVICDMRVWVKVIEAYHHNALTNPDLSLLAAHRDLIQQRLLATLPDGYDGKKPMQMDASGSTEATADQWINEIIQTALLIFSLGVTCPISYAPPYHHAAQRLQAQLILYKERATHLGLSGLLTWLGMLGLLCTEQVGSGLREWFVGFLSMVERNRGITGDTRDWDLVKKESLELVLWSSVACDTAAETAWHDVQEVADETSWNWGRTAWSTMLGTICG</sequence>
<evidence type="ECO:0000313" key="3">
    <source>
        <dbReference type="EMBL" id="KAG7409891.1"/>
    </source>
</evidence>
<dbReference type="InterPro" id="IPR021858">
    <property type="entry name" value="Fun_TF"/>
</dbReference>
<evidence type="ECO:0008006" key="5">
    <source>
        <dbReference type="Google" id="ProtNLM"/>
    </source>
</evidence>
<reference evidence="3" key="1">
    <citation type="submission" date="2021-04" db="EMBL/GenBank/DDBJ databases">
        <title>First draft genome resource for Brassicaceae pathogens Fusarium oxysporum f. sp. raphani and Fusarium oxysporum f. sp. rapae.</title>
        <authorList>
            <person name="Asai S."/>
        </authorList>
    </citation>
    <scope>NUCLEOTIDE SEQUENCE</scope>
    <source>
        <strain evidence="3">Tf1208</strain>
    </source>
</reference>
<organism evidence="3 4">
    <name type="scientific">Fusarium oxysporum f. sp. rapae</name>
    <dbReference type="NCBI Taxonomy" id="485398"/>
    <lineage>
        <taxon>Eukaryota</taxon>
        <taxon>Fungi</taxon>
        <taxon>Dikarya</taxon>
        <taxon>Ascomycota</taxon>
        <taxon>Pezizomycotina</taxon>
        <taxon>Sordariomycetes</taxon>
        <taxon>Hypocreomycetidae</taxon>
        <taxon>Hypocreales</taxon>
        <taxon>Nectriaceae</taxon>
        <taxon>Fusarium</taxon>
        <taxon>Fusarium oxysporum species complex</taxon>
    </lineage>
</organism>
<keyword evidence="1" id="KW-0539">Nucleus</keyword>
<accession>A0A8J5NP14</accession>